<dbReference type="Proteomes" id="UP000299102">
    <property type="component" value="Unassembled WGS sequence"/>
</dbReference>
<sequence>MKKNKANNNKFCTSADDGKCKYSQGCTLWIQTDHLDLWRMAMLLARLVTTLVLCVSPRNEGQGYLYVFADVASGGLLRYLAFDAFKNKFSPTFAIYFESVTMQLL</sequence>
<organism evidence="1 2">
    <name type="scientific">Eumeta variegata</name>
    <name type="common">Bagworm moth</name>
    <name type="synonym">Eumeta japonica</name>
    <dbReference type="NCBI Taxonomy" id="151549"/>
    <lineage>
        <taxon>Eukaryota</taxon>
        <taxon>Metazoa</taxon>
        <taxon>Ecdysozoa</taxon>
        <taxon>Arthropoda</taxon>
        <taxon>Hexapoda</taxon>
        <taxon>Insecta</taxon>
        <taxon>Pterygota</taxon>
        <taxon>Neoptera</taxon>
        <taxon>Endopterygota</taxon>
        <taxon>Lepidoptera</taxon>
        <taxon>Glossata</taxon>
        <taxon>Ditrysia</taxon>
        <taxon>Tineoidea</taxon>
        <taxon>Psychidae</taxon>
        <taxon>Oiketicinae</taxon>
        <taxon>Eumeta</taxon>
    </lineage>
</organism>
<reference evidence="1 2" key="1">
    <citation type="journal article" date="2019" name="Commun. Biol.">
        <title>The bagworm genome reveals a unique fibroin gene that provides high tensile strength.</title>
        <authorList>
            <person name="Kono N."/>
            <person name="Nakamura H."/>
            <person name="Ohtoshi R."/>
            <person name="Tomita M."/>
            <person name="Numata K."/>
            <person name="Arakawa K."/>
        </authorList>
    </citation>
    <scope>NUCLEOTIDE SEQUENCE [LARGE SCALE GENOMIC DNA]</scope>
</reference>
<gene>
    <name evidence="1" type="ORF">EVAR_82395_1</name>
</gene>
<name>A0A4C1UAV4_EUMVA</name>
<keyword evidence="2" id="KW-1185">Reference proteome</keyword>
<dbReference type="EMBL" id="BGZK01000148">
    <property type="protein sequence ID" value="GBP23230.1"/>
    <property type="molecule type" value="Genomic_DNA"/>
</dbReference>
<accession>A0A4C1UAV4</accession>
<dbReference type="AlphaFoldDB" id="A0A4C1UAV4"/>
<comment type="caution">
    <text evidence="1">The sequence shown here is derived from an EMBL/GenBank/DDBJ whole genome shotgun (WGS) entry which is preliminary data.</text>
</comment>
<protein>
    <submittedName>
        <fullName evidence="1">Uncharacterized protein</fullName>
    </submittedName>
</protein>
<evidence type="ECO:0000313" key="1">
    <source>
        <dbReference type="EMBL" id="GBP23230.1"/>
    </source>
</evidence>
<evidence type="ECO:0000313" key="2">
    <source>
        <dbReference type="Proteomes" id="UP000299102"/>
    </source>
</evidence>
<proteinExistence type="predicted"/>